<feature type="transmembrane region" description="Helical" evidence="1">
    <location>
        <begin position="130"/>
        <end position="150"/>
    </location>
</feature>
<dbReference type="AlphaFoldDB" id="A0A4U5NZ71"/>
<dbReference type="Proteomes" id="UP000298663">
    <property type="component" value="Unassembled WGS sequence"/>
</dbReference>
<reference evidence="2 3" key="1">
    <citation type="journal article" date="2015" name="Genome Biol.">
        <title>Comparative genomics of Steinernema reveals deeply conserved gene regulatory networks.</title>
        <authorList>
            <person name="Dillman A.R."/>
            <person name="Macchietto M."/>
            <person name="Porter C.F."/>
            <person name="Rogers A."/>
            <person name="Williams B."/>
            <person name="Antoshechkin I."/>
            <person name="Lee M.M."/>
            <person name="Goodwin Z."/>
            <person name="Lu X."/>
            <person name="Lewis E.E."/>
            <person name="Goodrich-Blair H."/>
            <person name="Stock S.P."/>
            <person name="Adams B.J."/>
            <person name="Sternberg P.W."/>
            <person name="Mortazavi A."/>
        </authorList>
    </citation>
    <scope>NUCLEOTIDE SEQUENCE [LARGE SCALE GENOMIC DNA]</scope>
    <source>
        <strain evidence="2 3">ALL</strain>
    </source>
</reference>
<name>A0A4U5NZ71_STECR</name>
<dbReference type="InterPro" id="IPR019425">
    <property type="entry name" value="7TM_GPCR_serpentine_rcpt_Srt"/>
</dbReference>
<evidence type="ECO:0000313" key="2">
    <source>
        <dbReference type="EMBL" id="TKR88681.1"/>
    </source>
</evidence>
<keyword evidence="1" id="KW-0472">Membrane</keyword>
<reference evidence="2 3" key="2">
    <citation type="journal article" date="2019" name="G3 (Bethesda)">
        <title>Hybrid Assembly of the Genome of the Entomopathogenic Nematode Steinernema carpocapsae Identifies the X-Chromosome.</title>
        <authorList>
            <person name="Serra L."/>
            <person name="Macchietto M."/>
            <person name="Macias-Munoz A."/>
            <person name="McGill C.J."/>
            <person name="Rodriguez I.M."/>
            <person name="Rodriguez B."/>
            <person name="Murad R."/>
            <person name="Mortazavi A."/>
        </authorList>
    </citation>
    <scope>NUCLEOTIDE SEQUENCE [LARGE SCALE GENOMIC DNA]</scope>
    <source>
        <strain evidence="2 3">ALL</strain>
    </source>
</reference>
<comment type="caution">
    <text evidence="2">The sequence shown here is derived from an EMBL/GenBank/DDBJ whole genome shotgun (WGS) entry which is preliminary data.</text>
</comment>
<organism evidence="2 3">
    <name type="scientific">Steinernema carpocapsae</name>
    <name type="common">Entomopathogenic nematode</name>
    <dbReference type="NCBI Taxonomy" id="34508"/>
    <lineage>
        <taxon>Eukaryota</taxon>
        <taxon>Metazoa</taxon>
        <taxon>Ecdysozoa</taxon>
        <taxon>Nematoda</taxon>
        <taxon>Chromadorea</taxon>
        <taxon>Rhabditida</taxon>
        <taxon>Tylenchina</taxon>
        <taxon>Panagrolaimomorpha</taxon>
        <taxon>Strongyloidoidea</taxon>
        <taxon>Steinernematidae</taxon>
        <taxon>Steinernema</taxon>
    </lineage>
</organism>
<dbReference type="PANTHER" id="PTHR23021">
    <property type="entry name" value="SERPENTINE RECEPTOR, CLASS T"/>
    <property type="match status" value="1"/>
</dbReference>
<protein>
    <recommendedName>
        <fullName evidence="4">Serpentine receptor class gamma</fullName>
    </recommendedName>
</protein>
<keyword evidence="1" id="KW-0812">Transmembrane</keyword>
<evidence type="ECO:0000256" key="1">
    <source>
        <dbReference type="SAM" id="Phobius"/>
    </source>
</evidence>
<feature type="transmembrane region" description="Helical" evidence="1">
    <location>
        <begin position="7"/>
        <end position="25"/>
    </location>
</feature>
<feature type="transmembrane region" description="Helical" evidence="1">
    <location>
        <begin position="80"/>
        <end position="98"/>
    </location>
</feature>
<dbReference type="STRING" id="34508.A0A4U5NZ71"/>
<feature type="transmembrane region" description="Helical" evidence="1">
    <location>
        <begin position="37"/>
        <end position="59"/>
    </location>
</feature>
<dbReference type="PANTHER" id="PTHR23021:SF11">
    <property type="entry name" value="SERPENTINE RECEPTOR, CLASS T"/>
    <property type="match status" value="1"/>
</dbReference>
<dbReference type="OrthoDB" id="10348188at2759"/>
<evidence type="ECO:0008006" key="4">
    <source>
        <dbReference type="Google" id="ProtNLM"/>
    </source>
</evidence>
<keyword evidence="1" id="KW-1133">Transmembrane helix</keyword>
<accession>A0A4U5NZ71</accession>
<feature type="transmembrane region" description="Helical" evidence="1">
    <location>
        <begin position="171"/>
        <end position="191"/>
    </location>
</feature>
<keyword evidence="3" id="KW-1185">Reference proteome</keyword>
<proteinExistence type="predicted"/>
<sequence length="267" mass="30520">MTFTSALDIINMVSAMWICGIFSVLKIHHCSDGIWVMYYSQFVMFFWYLYCSSTEVLALNRMLEFANKRLSRFLFDGQRIYLWVAVVLIYATACTALVPDAWYHYDPYGGTFYFIRSSGKVNVVHLFNNFFKFGFITLSYSLMLIFMFRLSRQTTLNPVLSSFQIKVSIQALMIAVLADGVTLGYLAAAYLPLSPEVAKYTGTFGQLLWISVHSGSALIYLFLNRTVNLHFRRFLSGSDHVVHITSSVAPTEMFQMFRKVIPSVTNG</sequence>
<dbReference type="EMBL" id="AZBU02000003">
    <property type="protein sequence ID" value="TKR88681.1"/>
    <property type="molecule type" value="Genomic_DNA"/>
</dbReference>
<evidence type="ECO:0000313" key="3">
    <source>
        <dbReference type="Proteomes" id="UP000298663"/>
    </source>
</evidence>
<dbReference type="SUPFAM" id="SSF81321">
    <property type="entry name" value="Family A G protein-coupled receptor-like"/>
    <property type="match status" value="1"/>
</dbReference>
<dbReference type="Pfam" id="PF10321">
    <property type="entry name" value="7TM_GPCR_Srt"/>
    <property type="match status" value="1"/>
</dbReference>
<feature type="transmembrane region" description="Helical" evidence="1">
    <location>
        <begin position="203"/>
        <end position="223"/>
    </location>
</feature>
<gene>
    <name evidence="2" type="ORF">L596_012887</name>
</gene>